<accession>A0A3N5B7B5</accession>
<gene>
    <name evidence="2" type="ORF">EDC24_1740</name>
</gene>
<evidence type="ECO:0000256" key="1">
    <source>
        <dbReference type="SAM" id="Phobius"/>
    </source>
</evidence>
<feature type="transmembrane region" description="Helical" evidence="1">
    <location>
        <begin position="112"/>
        <end position="131"/>
    </location>
</feature>
<sequence length="177" mass="19773">MSVVIFSSVVLLINLLIIFIFIRPNGKQMESMITTMVLTSSTGLSIGFFIWFLFSENHLVATLIAIGSAAFIGMFIGMKFGIKCQVEGFFSGLMASMMGIMLIMMFNVQDSAFLLMVGLAFLCSMTIFSVARQFELPYKLLVILCITVVLVFGLFPKEVIVDHHPKHHSFKNQILLI</sequence>
<feature type="transmembrane region" description="Helical" evidence="1">
    <location>
        <begin position="59"/>
        <end position="77"/>
    </location>
</feature>
<keyword evidence="3" id="KW-1185">Reference proteome</keyword>
<dbReference type="RefSeq" id="WP_124221657.1">
    <property type="nucleotide sequence ID" value="NZ_RKRF01000009.1"/>
</dbReference>
<keyword evidence="1" id="KW-0812">Transmembrane</keyword>
<dbReference type="EMBL" id="RKRF01000009">
    <property type="protein sequence ID" value="RPF53243.1"/>
    <property type="molecule type" value="Genomic_DNA"/>
</dbReference>
<keyword evidence="1" id="KW-0472">Membrane</keyword>
<dbReference type="Proteomes" id="UP000276443">
    <property type="component" value="Unassembled WGS sequence"/>
</dbReference>
<protein>
    <submittedName>
        <fullName evidence="2">Uncharacterized protein</fullName>
    </submittedName>
</protein>
<organism evidence="2 3">
    <name type="scientific">Aquisalibacillus elongatus</name>
    <dbReference type="NCBI Taxonomy" id="485577"/>
    <lineage>
        <taxon>Bacteria</taxon>
        <taxon>Bacillati</taxon>
        <taxon>Bacillota</taxon>
        <taxon>Bacilli</taxon>
        <taxon>Bacillales</taxon>
        <taxon>Bacillaceae</taxon>
        <taxon>Aquisalibacillus</taxon>
    </lineage>
</organism>
<feature type="transmembrane region" description="Helical" evidence="1">
    <location>
        <begin position="138"/>
        <end position="155"/>
    </location>
</feature>
<feature type="transmembrane region" description="Helical" evidence="1">
    <location>
        <begin position="34"/>
        <end position="53"/>
    </location>
</feature>
<feature type="transmembrane region" description="Helical" evidence="1">
    <location>
        <begin position="89"/>
        <end position="106"/>
    </location>
</feature>
<comment type="caution">
    <text evidence="2">The sequence shown here is derived from an EMBL/GenBank/DDBJ whole genome shotgun (WGS) entry which is preliminary data.</text>
</comment>
<evidence type="ECO:0000313" key="2">
    <source>
        <dbReference type="EMBL" id="RPF53243.1"/>
    </source>
</evidence>
<dbReference type="OrthoDB" id="2970646at2"/>
<proteinExistence type="predicted"/>
<evidence type="ECO:0000313" key="3">
    <source>
        <dbReference type="Proteomes" id="UP000276443"/>
    </source>
</evidence>
<name>A0A3N5B7B5_9BACI</name>
<dbReference type="AlphaFoldDB" id="A0A3N5B7B5"/>
<keyword evidence="1" id="KW-1133">Transmembrane helix</keyword>
<feature type="transmembrane region" description="Helical" evidence="1">
    <location>
        <begin position="6"/>
        <end position="22"/>
    </location>
</feature>
<reference evidence="2 3" key="1">
    <citation type="submission" date="2018-11" db="EMBL/GenBank/DDBJ databases">
        <title>Genomic Encyclopedia of Type Strains, Phase IV (KMG-IV): sequencing the most valuable type-strain genomes for metagenomic binning, comparative biology and taxonomic classification.</title>
        <authorList>
            <person name="Goeker M."/>
        </authorList>
    </citation>
    <scope>NUCLEOTIDE SEQUENCE [LARGE SCALE GENOMIC DNA]</scope>
    <source>
        <strain evidence="2 3">DSM 18090</strain>
    </source>
</reference>